<evidence type="ECO:0000256" key="2">
    <source>
        <dbReference type="ARBA" id="ARBA00022692"/>
    </source>
</evidence>
<keyword evidence="8" id="KW-0012">Acyltransferase</keyword>
<evidence type="ECO:0000256" key="5">
    <source>
        <dbReference type="ARBA" id="ARBA00023043"/>
    </source>
</evidence>
<feature type="region of interest" description="Disordered" evidence="9">
    <location>
        <begin position="551"/>
        <end position="582"/>
    </location>
</feature>
<dbReference type="SMART" id="SM00248">
    <property type="entry name" value="ANK"/>
    <property type="match status" value="6"/>
</dbReference>
<dbReference type="InterPro" id="IPR001594">
    <property type="entry name" value="Palmitoyltrfase_DHHC"/>
</dbReference>
<dbReference type="PANTHER" id="PTHR24161">
    <property type="entry name" value="ANK_REP_REGION DOMAIN-CONTAINING PROTEIN-RELATED"/>
    <property type="match status" value="1"/>
</dbReference>
<feature type="repeat" description="ANK" evidence="7">
    <location>
        <begin position="122"/>
        <end position="154"/>
    </location>
</feature>
<evidence type="ECO:0000313" key="11">
    <source>
        <dbReference type="EMBL" id="CAD8250983.1"/>
    </source>
</evidence>
<comment type="catalytic activity">
    <reaction evidence="8">
        <text>L-cysteinyl-[protein] + hexadecanoyl-CoA = S-hexadecanoyl-L-cysteinyl-[protein] + CoA</text>
        <dbReference type="Rhea" id="RHEA:36683"/>
        <dbReference type="Rhea" id="RHEA-COMP:10131"/>
        <dbReference type="Rhea" id="RHEA-COMP:11032"/>
        <dbReference type="ChEBI" id="CHEBI:29950"/>
        <dbReference type="ChEBI" id="CHEBI:57287"/>
        <dbReference type="ChEBI" id="CHEBI:57379"/>
        <dbReference type="ChEBI" id="CHEBI:74151"/>
        <dbReference type="EC" id="2.3.1.225"/>
    </reaction>
</comment>
<keyword evidence="4 8" id="KW-1133">Transmembrane helix</keyword>
<evidence type="ECO:0000256" key="4">
    <source>
        <dbReference type="ARBA" id="ARBA00022989"/>
    </source>
</evidence>
<dbReference type="EMBL" id="HBEA01000596">
    <property type="protein sequence ID" value="CAD8250983.1"/>
    <property type="molecule type" value="Transcribed_RNA"/>
</dbReference>
<keyword evidence="6 8" id="KW-0472">Membrane</keyword>
<gene>
    <name evidence="11" type="ORF">PPYR1160_LOCUS474</name>
    <name evidence="12" type="ORF">PPYR1160_LOCUS475</name>
</gene>
<organism evidence="11">
    <name type="scientific">Pinguiococcus pyrenoidosus</name>
    <dbReference type="NCBI Taxonomy" id="172671"/>
    <lineage>
        <taxon>Eukaryota</taxon>
        <taxon>Sar</taxon>
        <taxon>Stramenopiles</taxon>
        <taxon>Ochrophyta</taxon>
        <taxon>Pinguiophyceae</taxon>
        <taxon>Pinguiochrysidales</taxon>
        <taxon>Pinguiochrysidaceae</taxon>
        <taxon>Pinguiococcus</taxon>
    </lineage>
</organism>
<dbReference type="InterPro" id="IPR002110">
    <property type="entry name" value="Ankyrin_rpt"/>
</dbReference>
<dbReference type="PROSITE" id="PS50216">
    <property type="entry name" value="DHHC"/>
    <property type="match status" value="1"/>
</dbReference>
<protein>
    <recommendedName>
        <fullName evidence="8">Palmitoyltransferase</fullName>
        <ecNumber evidence="8">2.3.1.225</ecNumber>
    </recommendedName>
</protein>
<dbReference type="Pfam" id="PF01529">
    <property type="entry name" value="DHHC"/>
    <property type="match status" value="1"/>
</dbReference>
<evidence type="ECO:0000259" key="10">
    <source>
        <dbReference type="Pfam" id="PF01529"/>
    </source>
</evidence>
<feature type="repeat" description="ANK" evidence="7">
    <location>
        <begin position="188"/>
        <end position="221"/>
    </location>
</feature>
<dbReference type="PANTHER" id="PTHR24161:SF17">
    <property type="entry name" value="PALMITOYLTRANSFERASE"/>
    <property type="match status" value="1"/>
</dbReference>
<feature type="compositionally biased region" description="Basic and acidic residues" evidence="9">
    <location>
        <begin position="552"/>
        <end position="576"/>
    </location>
</feature>
<keyword evidence="8" id="KW-0808">Transferase</keyword>
<keyword evidence="3" id="KW-0677">Repeat</keyword>
<accession>A0A6U0TF19</accession>
<evidence type="ECO:0000256" key="8">
    <source>
        <dbReference type="RuleBase" id="RU079119"/>
    </source>
</evidence>
<dbReference type="EMBL" id="HBEA01000597">
    <property type="protein sequence ID" value="CAD8250984.1"/>
    <property type="molecule type" value="Transcribed_RNA"/>
</dbReference>
<dbReference type="Gene3D" id="1.25.40.20">
    <property type="entry name" value="Ankyrin repeat-containing domain"/>
    <property type="match status" value="2"/>
</dbReference>
<dbReference type="SUPFAM" id="SSF48403">
    <property type="entry name" value="Ankyrin repeat"/>
    <property type="match status" value="1"/>
</dbReference>
<dbReference type="PROSITE" id="PS50088">
    <property type="entry name" value="ANK_REPEAT"/>
    <property type="match status" value="5"/>
</dbReference>
<feature type="repeat" description="ANK" evidence="7">
    <location>
        <begin position="155"/>
        <end position="187"/>
    </location>
</feature>
<dbReference type="Pfam" id="PF12796">
    <property type="entry name" value="Ank_2"/>
    <property type="match status" value="2"/>
</dbReference>
<evidence type="ECO:0000313" key="12">
    <source>
        <dbReference type="EMBL" id="CAD8250984.1"/>
    </source>
</evidence>
<name>A0A6U0TF19_9STRA</name>
<proteinExistence type="inferred from homology"/>
<feature type="domain" description="Palmitoyltransferase DHHC" evidence="10">
    <location>
        <begin position="365"/>
        <end position="479"/>
    </location>
</feature>
<comment type="domain">
    <text evidence="8">The DHHC domain is required for palmitoyltransferase activity.</text>
</comment>
<sequence length="582" mass="66068">MSEAIKVDDENENEMLLKDVFEATKMGYVQAVKALLRGVPKPRLAALLARRDSQGHTLAHWAAQAGKVPILQLLNDMGAPMFEKSDDDVGMTPLHWACWQGHTRAARLLLEMGEDIDSLDNAQCTPLIIASQHGNAACAALMIRMGANPSAKDANLDSALHWAAYKGDMTIVGLLDYLGVSVQEDDKYGQTPLHLAALRGNMEVVEYLVLDRNVRTSVTDNEGATPLQLAERKGQAKVARFLKRHSIKFWQRPFSEICSVGFVLQVLGFDQSRSQEDMKWPFYVLVTFTIWNHVVFFLFLNADEMLYDSMFTMGLFLLFAIVKWTAFILTWRSDPGIIKDSDGALERRYKEALDDIEALGDGSSQLNLCHTCHIVRPLRSKHCRVTRRCVRDFDHYCPFVQNTVGQGNYRYFFMYLITLQIGMDIWIYLAALKLYRGGWHWVVGLSLIAHFPFWSMSFGMCMYHVQLVLANLTTNEYSNRYRYDYLKDAAGGFFNPYNKGFLYNVLDRFCADRADEFEFEQPPPQYLNFADIELGGPTMRSNSRVVVSGAALDRRRSASAEEPAEKDADADTEQRRPLLSAN</sequence>
<dbReference type="GO" id="GO:0019706">
    <property type="term" value="F:protein-cysteine S-palmitoyltransferase activity"/>
    <property type="evidence" value="ECO:0007669"/>
    <property type="project" value="UniProtKB-EC"/>
</dbReference>
<feature type="transmembrane region" description="Helical" evidence="8">
    <location>
        <begin position="311"/>
        <end position="331"/>
    </location>
</feature>
<evidence type="ECO:0000256" key="1">
    <source>
        <dbReference type="ARBA" id="ARBA00004141"/>
    </source>
</evidence>
<feature type="transmembrane region" description="Helical" evidence="8">
    <location>
        <begin position="412"/>
        <end position="431"/>
    </location>
</feature>
<keyword evidence="5 7" id="KW-0040">ANK repeat</keyword>
<feature type="repeat" description="ANK" evidence="7">
    <location>
        <begin position="89"/>
        <end position="121"/>
    </location>
</feature>
<keyword evidence="2 8" id="KW-0812">Transmembrane</keyword>
<evidence type="ECO:0000256" key="6">
    <source>
        <dbReference type="ARBA" id="ARBA00023136"/>
    </source>
</evidence>
<evidence type="ECO:0000256" key="9">
    <source>
        <dbReference type="SAM" id="MobiDB-lite"/>
    </source>
</evidence>
<dbReference type="GO" id="GO:0000139">
    <property type="term" value="C:Golgi membrane"/>
    <property type="evidence" value="ECO:0007669"/>
    <property type="project" value="TreeGrafter"/>
</dbReference>
<dbReference type="AlphaFoldDB" id="A0A6U0TF19"/>
<dbReference type="Pfam" id="PF00023">
    <property type="entry name" value="Ank"/>
    <property type="match status" value="1"/>
</dbReference>
<comment type="subcellular location">
    <subcellularLocation>
        <location evidence="1">Membrane</location>
        <topology evidence="1">Multi-pass membrane protein</topology>
    </subcellularLocation>
</comment>
<evidence type="ECO:0000256" key="7">
    <source>
        <dbReference type="PROSITE-ProRule" id="PRU00023"/>
    </source>
</evidence>
<dbReference type="PROSITE" id="PS50297">
    <property type="entry name" value="ANK_REP_REGION"/>
    <property type="match status" value="2"/>
</dbReference>
<evidence type="ECO:0000256" key="3">
    <source>
        <dbReference type="ARBA" id="ARBA00022737"/>
    </source>
</evidence>
<feature type="repeat" description="ANK" evidence="7">
    <location>
        <begin position="54"/>
        <end position="86"/>
    </location>
</feature>
<dbReference type="EC" id="2.3.1.225" evidence="8"/>
<comment type="similarity">
    <text evidence="8">Belongs to the DHHC palmitoyltransferase family.</text>
</comment>
<feature type="transmembrane region" description="Helical" evidence="8">
    <location>
        <begin position="280"/>
        <end position="299"/>
    </location>
</feature>
<dbReference type="InterPro" id="IPR036770">
    <property type="entry name" value="Ankyrin_rpt-contain_sf"/>
</dbReference>
<reference evidence="11" key="1">
    <citation type="submission" date="2021-01" db="EMBL/GenBank/DDBJ databases">
        <authorList>
            <person name="Corre E."/>
            <person name="Pelletier E."/>
            <person name="Niang G."/>
            <person name="Scheremetjew M."/>
            <person name="Finn R."/>
            <person name="Kale V."/>
            <person name="Holt S."/>
            <person name="Cochrane G."/>
            <person name="Meng A."/>
            <person name="Brown T."/>
            <person name="Cohen L."/>
        </authorList>
    </citation>
    <scope>NUCLEOTIDE SEQUENCE</scope>
    <source>
        <strain evidence="11">CCMP2078</strain>
    </source>
</reference>
<feature type="transmembrane region" description="Helical" evidence="8">
    <location>
        <begin position="451"/>
        <end position="472"/>
    </location>
</feature>